<dbReference type="OrthoDB" id="9778515at2"/>
<organism evidence="5 6">
    <name type="scientific">Anaerostipes rhamnosivorans</name>
    <dbReference type="NCBI Taxonomy" id="1229621"/>
    <lineage>
        <taxon>Bacteria</taxon>
        <taxon>Bacillati</taxon>
        <taxon>Bacillota</taxon>
        <taxon>Clostridia</taxon>
        <taxon>Lachnospirales</taxon>
        <taxon>Lachnospiraceae</taxon>
        <taxon>Anaerostipes</taxon>
    </lineage>
</organism>
<dbReference type="GO" id="GO:0016805">
    <property type="term" value="F:dipeptidase activity"/>
    <property type="evidence" value="ECO:0007669"/>
    <property type="project" value="UniProtKB-KW"/>
</dbReference>
<keyword evidence="6" id="KW-1185">Reference proteome</keyword>
<dbReference type="AlphaFoldDB" id="A0A4P8IDC4"/>
<evidence type="ECO:0000256" key="1">
    <source>
        <dbReference type="ARBA" id="ARBA00006534"/>
    </source>
</evidence>
<protein>
    <submittedName>
        <fullName evidence="5">Alpha-aspartyl dipeptidase Peptidase E</fullName>
        <ecNumber evidence="5">3.4.13.21</ecNumber>
    </submittedName>
</protein>
<dbReference type="Proteomes" id="UP000298653">
    <property type="component" value="Chromosome"/>
</dbReference>
<evidence type="ECO:0000256" key="4">
    <source>
        <dbReference type="ARBA" id="ARBA00022825"/>
    </source>
</evidence>
<dbReference type="GO" id="GO:0008236">
    <property type="term" value="F:serine-type peptidase activity"/>
    <property type="evidence" value="ECO:0007669"/>
    <property type="project" value="UniProtKB-KW"/>
</dbReference>
<keyword evidence="4" id="KW-0720">Serine protease</keyword>
<accession>A0A4P8IDC4</accession>
<keyword evidence="2" id="KW-0645">Protease</keyword>
<dbReference type="Pfam" id="PF03575">
    <property type="entry name" value="Peptidase_S51"/>
    <property type="match status" value="1"/>
</dbReference>
<dbReference type="RefSeq" id="WP_137328782.1">
    <property type="nucleotide sequence ID" value="NZ_CP040058.1"/>
</dbReference>
<dbReference type="InterPro" id="IPR005320">
    <property type="entry name" value="Peptidase_S51"/>
</dbReference>
<dbReference type="Gene3D" id="3.40.50.880">
    <property type="match status" value="1"/>
</dbReference>
<evidence type="ECO:0000256" key="2">
    <source>
        <dbReference type="ARBA" id="ARBA00022670"/>
    </source>
</evidence>
<dbReference type="EC" id="3.4.13.21" evidence="5"/>
<dbReference type="PANTHER" id="PTHR20842">
    <property type="entry name" value="PROTEASE S51 ALPHA-ASPARTYL DIPEPTIDASE"/>
    <property type="match status" value="1"/>
</dbReference>
<evidence type="ECO:0000313" key="6">
    <source>
        <dbReference type="Proteomes" id="UP000298653"/>
    </source>
</evidence>
<comment type="similarity">
    <text evidence="1">Belongs to the peptidase S51 family.</text>
</comment>
<evidence type="ECO:0000313" key="5">
    <source>
        <dbReference type="EMBL" id="QCP35396.1"/>
    </source>
</evidence>
<reference evidence="5 6" key="1">
    <citation type="submission" date="2019-05" db="EMBL/GenBank/DDBJ databases">
        <title>Complete genome sequencing of Anaerostipes rhamnosivorans.</title>
        <authorList>
            <person name="Bui T.P.N."/>
            <person name="de Vos W.M."/>
        </authorList>
    </citation>
    <scope>NUCLEOTIDE SEQUENCE [LARGE SCALE GENOMIC DNA]</scope>
    <source>
        <strain evidence="5 6">1y2</strain>
    </source>
</reference>
<dbReference type="SUPFAM" id="SSF52317">
    <property type="entry name" value="Class I glutamine amidotransferase-like"/>
    <property type="match status" value="1"/>
</dbReference>
<dbReference type="GO" id="GO:0006508">
    <property type="term" value="P:proteolysis"/>
    <property type="evidence" value="ECO:0007669"/>
    <property type="project" value="UniProtKB-KW"/>
</dbReference>
<evidence type="ECO:0000256" key="3">
    <source>
        <dbReference type="ARBA" id="ARBA00022801"/>
    </source>
</evidence>
<name>A0A4P8IDC4_9FIRM</name>
<gene>
    <name evidence="5" type="ORF">AR1Y2_1942</name>
</gene>
<dbReference type="KEGG" id="arf:AR1Y2_1942"/>
<keyword evidence="3 5" id="KW-0378">Hydrolase</keyword>
<dbReference type="PANTHER" id="PTHR20842:SF0">
    <property type="entry name" value="ALPHA-ASPARTYL DIPEPTIDASE"/>
    <property type="match status" value="1"/>
</dbReference>
<dbReference type="EMBL" id="CP040058">
    <property type="protein sequence ID" value="QCP35396.1"/>
    <property type="molecule type" value="Genomic_DNA"/>
</dbReference>
<proteinExistence type="inferred from homology"/>
<dbReference type="InterPro" id="IPR029062">
    <property type="entry name" value="Class_I_gatase-like"/>
</dbReference>
<sequence>MKRMMLVSMFQNVANILKTIEPDLKNKTVTYIPTASKVEPLGFFVKIGKWRLKRLGLSVDELEVSTASYDTIKDKLEKNDYIYVTGGNTFFLMQELKRTGADRLLVSEIEKGKFYIGESAGAIATAPDIEYSARMDHKEKAPELQNSSGLSVTGFYVVPHYQNREFKKAVEEIINNYSEELDLKVINDNQALLVEGDKIRILGGKGTFQ</sequence>
<keyword evidence="5" id="KW-0224">Dipeptidase</keyword>